<sequence>MRRMSLYTEAIVEDGFGVGNAVGKALALIEQICKSLQAQAFFKKSCEEEGVAVHKILTWVRTHWASLFKCLERFLSLRLAVNCFTLLANENHKVPKLRNKSYSDFKLDRADWRKIRLVYDVLKEPAVEEEWEVG</sequence>
<comment type="caution">
    <text evidence="1">The sequence shown here is derived from an EMBL/GenBank/DDBJ whole genome shotgun (WGS) entry which is preliminary data.</text>
</comment>
<evidence type="ECO:0000313" key="1">
    <source>
        <dbReference type="EMBL" id="KAG1899512.1"/>
    </source>
</evidence>
<evidence type="ECO:0000313" key="2">
    <source>
        <dbReference type="Proteomes" id="UP001195769"/>
    </source>
</evidence>
<protein>
    <submittedName>
        <fullName evidence="1">Uncharacterized protein</fullName>
    </submittedName>
</protein>
<dbReference type="RefSeq" id="XP_041225088.1">
    <property type="nucleotide sequence ID" value="XM_041367196.1"/>
</dbReference>
<reference evidence="1" key="1">
    <citation type="journal article" date="2020" name="New Phytol.">
        <title>Comparative genomics reveals dynamic genome evolution in host specialist ectomycorrhizal fungi.</title>
        <authorList>
            <person name="Lofgren L.A."/>
            <person name="Nguyen N.H."/>
            <person name="Vilgalys R."/>
            <person name="Ruytinx J."/>
            <person name="Liao H.L."/>
            <person name="Branco S."/>
            <person name="Kuo A."/>
            <person name="LaButti K."/>
            <person name="Lipzen A."/>
            <person name="Andreopoulos W."/>
            <person name="Pangilinan J."/>
            <person name="Riley R."/>
            <person name="Hundley H."/>
            <person name="Na H."/>
            <person name="Barry K."/>
            <person name="Grigoriev I.V."/>
            <person name="Stajich J.E."/>
            <person name="Kennedy P.G."/>
        </authorList>
    </citation>
    <scope>NUCLEOTIDE SEQUENCE</scope>
    <source>
        <strain evidence="1">FC203</strain>
    </source>
</reference>
<dbReference type="EMBL" id="JABBWK010000032">
    <property type="protein sequence ID" value="KAG1899512.1"/>
    <property type="molecule type" value="Genomic_DNA"/>
</dbReference>
<dbReference type="GeneID" id="64661494"/>
<keyword evidence="2" id="KW-1185">Reference proteome</keyword>
<organism evidence="1 2">
    <name type="scientific">Suillus fuscotomentosus</name>
    <dbReference type="NCBI Taxonomy" id="1912939"/>
    <lineage>
        <taxon>Eukaryota</taxon>
        <taxon>Fungi</taxon>
        <taxon>Dikarya</taxon>
        <taxon>Basidiomycota</taxon>
        <taxon>Agaricomycotina</taxon>
        <taxon>Agaricomycetes</taxon>
        <taxon>Agaricomycetidae</taxon>
        <taxon>Boletales</taxon>
        <taxon>Suillineae</taxon>
        <taxon>Suillaceae</taxon>
        <taxon>Suillus</taxon>
    </lineage>
</organism>
<proteinExistence type="predicted"/>
<accession>A0AAD4E4N2</accession>
<dbReference type="Proteomes" id="UP001195769">
    <property type="component" value="Unassembled WGS sequence"/>
</dbReference>
<dbReference type="AlphaFoldDB" id="A0AAD4E4N2"/>
<gene>
    <name evidence="1" type="ORF">F5891DRAFT_1189649</name>
</gene>
<name>A0AAD4E4N2_9AGAM</name>